<dbReference type="GO" id="GO:0003677">
    <property type="term" value="F:DNA binding"/>
    <property type="evidence" value="ECO:0007669"/>
    <property type="project" value="UniProtKB-KW"/>
</dbReference>
<comment type="caution">
    <text evidence="3">The sequence shown here is derived from an EMBL/GenBank/DDBJ whole genome shotgun (WGS) entry which is preliminary data.</text>
</comment>
<dbReference type="PANTHER" id="PTHR46558">
    <property type="entry name" value="TRACRIPTIONAL REGULATORY PROTEIN-RELATED-RELATED"/>
    <property type="match status" value="1"/>
</dbReference>
<dbReference type="AlphaFoldDB" id="A0A9D1NV27"/>
<protein>
    <submittedName>
        <fullName evidence="3">Helix-turn-helix transcriptional regulator</fullName>
    </submittedName>
</protein>
<feature type="domain" description="HTH cro/C1-type" evidence="2">
    <location>
        <begin position="3"/>
        <end position="47"/>
    </location>
</feature>
<gene>
    <name evidence="3" type="ORF">IAA63_09545</name>
</gene>
<name>A0A9D1NV27_9FIRM</name>
<reference evidence="3" key="1">
    <citation type="submission" date="2020-10" db="EMBL/GenBank/DDBJ databases">
        <authorList>
            <person name="Gilroy R."/>
        </authorList>
    </citation>
    <scope>NUCLEOTIDE SEQUENCE</scope>
    <source>
        <strain evidence="3">ChiBcec2-4451</strain>
    </source>
</reference>
<dbReference type="InterPro" id="IPR001387">
    <property type="entry name" value="Cro/C1-type_HTH"/>
</dbReference>
<proteinExistence type="predicted"/>
<dbReference type="Pfam" id="PF01381">
    <property type="entry name" value="HTH_3"/>
    <property type="match status" value="1"/>
</dbReference>
<dbReference type="CDD" id="cd00093">
    <property type="entry name" value="HTH_XRE"/>
    <property type="match status" value="1"/>
</dbReference>
<accession>A0A9D1NV27</accession>
<evidence type="ECO:0000256" key="1">
    <source>
        <dbReference type="ARBA" id="ARBA00023125"/>
    </source>
</evidence>
<feature type="non-terminal residue" evidence="3">
    <location>
        <position position="1"/>
    </location>
</feature>
<evidence type="ECO:0000313" key="4">
    <source>
        <dbReference type="Proteomes" id="UP000886723"/>
    </source>
</evidence>
<dbReference type="PANTHER" id="PTHR46558:SF4">
    <property type="entry name" value="DNA-BIDING PHAGE PROTEIN"/>
    <property type="match status" value="1"/>
</dbReference>
<organism evidence="3 4">
    <name type="scientific">Candidatus Pullilachnospira stercoravium</name>
    <dbReference type="NCBI Taxonomy" id="2840913"/>
    <lineage>
        <taxon>Bacteria</taxon>
        <taxon>Bacillati</taxon>
        <taxon>Bacillota</taxon>
        <taxon>Clostridia</taxon>
        <taxon>Lachnospirales</taxon>
        <taxon>Lachnospiraceae</taxon>
        <taxon>Lachnospiraceae incertae sedis</taxon>
        <taxon>Candidatus Pullilachnospira</taxon>
    </lineage>
</organism>
<dbReference type="SUPFAM" id="SSF47413">
    <property type="entry name" value="lambda repressor-like DNA-binding domains"/>
    <property type="match status" value="1"/>
</dbReference>
<dbReference type="SMART" id="SM00530">
    <property type="entry name" value="HTH_XRE"/>
    <property type="match status" value="1"/>
</dbReference>
<evidence type="ECO:0000259" key="2">
    <source>
        <dbReference type="PROSITE" id="PS50943"/>
    </source>
</evidence>
<evidence type="ECO:0000313" key="3">
    <source>
        <dbReference type="EMBL" id="HIV13366.1"/>
    </source>
</evidence>
<dbReference type="PROSITE" id="PS50943">
    <property type="entry name" value="HTH_CROC1"/>
    <property type="match status" value="1"/>
</dbReference>
<dbReference type="Proteomes" id="UP000886723">
    <property type="component" value="Unassembled WGS sequence"/>
</dbReference>
<dbReference type="InterPro" id="IPR010982">
    <property type="entry name" value="Lambda_DNA-bd_dom_sf"/>
</dbReference>
<reference evidence="3" key="2">
    <citation type="journal article" date="2021" name="PeerJ">
        <title>Extensive microbial diversity within the chicken gut microbiome revealed by metagenomics and culture.</title>
        <authorList>
            <person name="Gilroy R."/>
            <person name="Ravi A."/>
            <person name="Getino M."/>
            <person name="Pursley I."/>
            <person name="Horton D.L."/>
            <person name="Alikhan N.F."/>
            <person name="Baker D."/>
            <person name="Gharbi K."/>
            <person name="Hall N."/>
            <person name="Watson M."/>
            <person name="Adriaenssens E.M."/>
            <person name="Foster-Nyarko E."/>
            <person name="Jarju S."/>
            <person name="Secka A."/>
            <person name="Antonio M."/>
            <person name="Oren A."/>
            <person name="Chaudhuri R.R."/>
            <person name="La Ragione R."/>
            <person name="Hildebrand F."/>
            <person name="Pallen M.J."/>
        </authorList>
    </citation>
    <scope>NUCLEOTIDE SEQUENCE</scope>
    <source>
        <strain evidence="3">ChiBcec2-4451</strain>
    </source>
</reference>
<dbReference type="Gene3D" id="1.10.260.40">
    <property type="entry name" value="lambda repressor-like DNA-binding domains"/>
    <property type="match status" value="1"/>
</dbReference>
<dbReference type="EMBL" id="DVON01000200">
    <property type="protein sequence ID" value="HIV13366.1"/>
    <property type="molecule type" value="Genomic_DNA"/>
</dbReference>
<keyword evidence="1" id="KW-0238">DNA-binding</keyword>
<sequence>HFTQEQLAERIGVSRQKYARIENGTNNITLEDLSRIAEVLGATVGDITRVLDETPVVAYRVGHENTSAKKMFDMLDLFYANKHLYDKLQHDSKE</sequence>